<dbReference type="NCBIfam" id="NF003194">
    <property type="entry name" value="PRK04164.1-5"/>
    <property type="match status" value="1"/>
</dbReference>
<keyword evidence="11" id="KW-1185">Reference proteome</keyword>
<evidence type="ECO:0000256" key="5">
    <source>
        <dbReference type="ARBA" id="ARBA00023136"/>
    </source>
</evidence>
<proteinExistence type="inferred from homology"/>
<sequence>MSSIILTIIVINVLYVSLFTLRVMIVIKGYRVLASVLSMGEVFVYLMGLTIVLDNLDKPMNIAAYCFGWGLGVFVGSKIEGYLALGYVVMEVIVEPVDCILPDKLREQGYGVTSWGADGKEGKRLVMKILAKRNREQKLKNLILSLSPKAFIISYDPTHFNGGFLLKRLG</sequence>
<evidence type="ECO:0000313" key="9">
    <source>
        <dbReference type="EMBL" id="MBS4183982.1"/>
    </source>
</evidence>
<evidence type="ECO:0000256" key="3">
    <source>
        <dbReference type="ARBA" id="ARBA00022692"/>
    </source>
</evidence>
<evidence type="ECO:0000256" key="6">
    <source>
        <dbReference type="HAMAP-Rule" id="MF_01515"/>
    </source>
</evidence>
<protein>
    <recommendedName>
        <fullName evidence="6">UPF0316 protein KHB02_005315</fullName>
    </recommendedName>
</protein>
<dbReference type="InterPro" id="IPR044035">
    <property type="entry name" value="DUF5698"/>
</dbReference>
<keyword evidence="5 6" id="KW-0472">Membrane</keyword>
<dbReference type="HAMAP" id="MF_01515">
    <property type="entry name" value="UPF0316"/>
    <property type="match status" value="1"/>
</dbReference>
<dbReference type="Proteomes" id="UP000677265">
    <property type="component" value="Unassembled WGS sequence"/>
</dbReference>
<name>A0A942Y9Y7_9BACI</name>
<feature type="domain" description="DUF5698" evidence="8">
    <location>
        <begin position="20"/>
        <end position="76"/>
    </location>
</feature>
<dbReference type="GO" id="GO:0005886">
    <property type="term" value="C:plasma membrane"/>
    <property type="evidence" value="ECO:0007669"/>
    <property type="project" value="UniProtKB-SubCell"/>
</dbReference>
<keyword evidence="2 6" id="KW-1003">Cell membrane</keyword>
<accession>A0A942Y9Y7</accession>
<organism evidence="9">
    <name type="scientific">Neobacillus citreus</name>
    <dbReference type="NCBI Taxonomy" id="2833578"/>
    <lineage>
        <taxon>Bacteria</taxon>
        <taxon>Bacillati</taxon>
        <taxon>Bacillota</taxon>
        <taxon>Bacilli</taxon>
        <taxon>Bacillales</taxon>
        <taxon>Bacillaceae</taxon>
        <taxon>Neobacillus</taxon>
    </lineage>
</organism>
<dbReference type="EMBL" id="JAGYPE010000004">
    <property type="protein sequence ID" value="MBS4183982.1"/>
    <property type="molecule type" value="Genomic_DNA"/>
</dbReference>
<dbReference type="RefSeq" id="WP_213143906.1">
    <property type="nucleotide sequence ID" value="NZ_JAGYPE020000006.1"/>
</dbReference>
<evidence type="ECO:0000256" key="2">
    <source>
        <dbReference type="ARBA" id="ARBA00022475"/>
    </source>
</evidence>
<dbReference type="PANTHER" id="PTHR40060">
    <property type="entry name" value="UPF0316 PROTEIN YEBE"/>
    <property type="match status" value="1"/>
</dbReference>
<dbReference type="AlphaFoldDB" id="A0A942Y9Y7"/>
<keyword evidence="3 6" id="KW-0812">Transmembrane</keyword>
<evidence type="ECO:0000259" key="7">
    <source>
        <dbReference type="Pfam" id="PF10035"/>
    </source>
</evidence>
<comment type="caution">
    <text evidence="9">The sequence shown here is derived from an EMBL/GenBank/DDBJ whole genome shotgun (WGS) entry which is preliminary data.</text>
</comment>
<feature type="domain" description="DUF2179" evidence="7">
    <location>
        <begin position="110"/>
        <end position="162"/>
    </location>
</feature>
<dbReference type="InterPro" id="IPR019264">
    <property type="entry name" value="DUF2179"/>
</dbReference>
<dbReference type="CDD" id="cd16381">
    <property type="entry name" value="YitT_C_like_1"/>
    <property type="match status" value="1"/>
</dbReference>
<dbReference type="Pfam" id="PF10035">
    <property type="entry name" value="DUF2179"/>
    <property type="match status" value="1"/>
</dbReference>
<feature type="transmembrane region" description="Helical" evidence="6">
    <location>
        <begin position="6"/>
        <end position="25"/>
    </location>
</feature>
<evidence type="ECO:0000313" key="10">
    <source>
        <dbReference type="EMBL" id="MCH6264942.1"/>
    </source>
</evidence>
<comment type="similarity">
    <text evidence="6">Belongs to the UPF0316 family.</text>
</comment>
<dbReference type="PANTHER" id="PTHR40060:SF1">
    <property type="entry name" value="UPF0316 PROTEIN YEBE"/>
    <property type="match status" value="1"/>
</dbReference>
<dbReference type="Pfam" id="PF18955">
    <property type="entry name" value="DUF5698"/>
    <property type="match status" value="1"/>
</dbReference>
<dbReference type="EMBL" id="JAGYPE020000006">
    <property type="protein sequence ID" value="MCH6264942.1"/>
    <property type="molecule type" value="Genomic_DNA"/>
</dbReference>
<keyword evidence="4 6" id="KW-1133">Transmembrane helix</keyword>
<dbReference type="InterPro" id="IPR022930">
    <property type="entry name" value="UPF0316"/>
</dbReference>
<feature type="transmembrane region" description="Helical" evidence="6">
    <location>
        <begin position="32"/>
        <end position="53"/>
    </location>
</feature>
<evidence type="ECO:0000313" key="11">
    <source>
        <dbReference type="Proteomes" id="UP000677265"/>
    </source>
</evidence>
<evidence type="ECO:0000256" key="1">
    <source>
        <dbReference type="ARBA" id="ARBA00004651"/>
    </source>
</evidence>
<evidence type="ECO:0000256" key="4">
    <source>
        <dbReference type="ARBA" id="ARBA00022989"/>
    </source>
</evidence>
<comment type="subcellular location">
    <subcellularLocation>
        <location evidence="1 6">Cell membrane</location>
        <topology evidence="1 6">Multi-pass membrane protein</topology>
    </subcellularLocation>
</comment>
<reference evidence="9" key="1">
    <citation type="submission" date="2021-05" db="EMBL/GenBank/DDBJ databases">
        <title>Novel Bacillus species.</title>
        <authorList>
            <person name="Liu G."/>
        </authorList>
    </citation>
    <scope>NUCLEOTIDE SEQUENCE</scope>
    <source>
        <strain evidence="9 11">FJAT-50051</strain>
    </source>
</reference>
<gene>
    <name evidence="10" type="ORF">KHB02_005315</name>
    <name evidence="9" type="ORF">KHB02_21560</name>
</gene>
<evidence type="ECO:0000259" key="8">
    <source>
        <dbReference type="Pfam" id="PF18955"/>
    </source>
</evidence>